<evidence type="ECO:0000313" key="3">
    <source>
        <dbReference type="Proteomes" id="UP000317093"/>
    </source>
</evidence>
<feature type="region of interest" description="Disordered" evidence="1">
    <location>
        <begin position="62"/>
        <end position="81"/>
    </location>
</feature>
<feature type="compositionally biased region" description="Low complexity" evidence="1">
    <location>
        <begin position="533"/>
        <end position="545"/>
    </location>
</feature>
<dbReference type="KEGG" id="knv:Pan216_18650"/>
<dbReference type="EMBL" id="CP036279">
    <property type="protein sequence ID" value="QDU61012.1"/>
    <property type="molecule type" value="Genomic_DNA"/>
</dbReference>
<sequence>MGKEDNMRRQGRLRQMRRVLVPSLRTQFQVELLEDRTVPAGAFWDPAFVAGPPTVPTSLLSQTDSEIEPTQEQGDNATNSGTITNEVFIAGGTGDLPKIIDNANLADMNIILIHRSSSTTTGDANQGLSVSNAANKDSPIRNSANTVTSPSANVDAVNTNQPTYGIGSIQSTSQVAGSLDPDNALIAPSDTTDGTIDDEAEISIETTKEQGNFAFNSGTLINSIFVDGGLSDIGIFINNSTLTGVNFAVIHASASVLINSANVAAGPVGAISTVNTNRPSYDIGAIASTSQVAGVIGPDQAVIRQGAGGDGASEVSIETTEEQGNFASNSGTILDSVFIDGGLGDIGLIINNSTLTNVTITIIHLSDSLLDDSANIEAGPVQDVSTVNGNEPVYDIDSIASTSQVAGVIGPEEAVVVQSETVGGEAEASIETTKEQGNFATNSGTLIDSIFVSGGMGEIGFVVNNSTLTGVNVAIVHASESLLIDAANIAAGPIQDVVTVNTNQPDGIIGEIESTSRVEGSIDRDEAVVDQTGSSDEAGDASEASIETTKEQGNYASNSGSVLGSLFVDGGTGDVSLIVNNSILTGVNFAIVHASESVIVNTGNVAAGPIGDVEAHNINEPVYDIVGIESDSRVAASSGPDQAVIGGPTDSSSGSTIGQATIETTKEQNNAATNSGTLLNSFFVDGGTGDIADILYQTTLAGVNISTPHASDSRMVGTGNIHALDVRDLFSLNTIRPVYGIGDIASASEVVASIVDDQAGIGGQLGSSSGGTIVQASIETTKEQGNFSTNSGSVLDSFFLDGGTGDIANIVYQTALTAVNITTPHASTSVMPTTANIDAGPVLEVSTDNTNQPIYAVGGIESDSRVAALIGPDQAVIGVQPNGTISQATIETTKEQGNFATNSGTLINGFFLDGGTGDIANIIYQATLTAVNLSTPHASQTRMESAGNLSALEVRNASSLHDTNPVFDDDRIVSTSPVAALIVSDQVIIDDDATIETTEEQGNFATDSGTVLDSYFLDGGTGVIANIVGQSTLTAFLRATPHTTDSQVPSATLFFERSPLLIADRQPQATRS</sequence>
<accession>A0A518B241</accession>
<feature type="region of interest" description="Disordered" evidence="1">
    <location>
        <begin position="131"/>
        <end position="156"/>
    </location>
</feature>
<organism evidence="2 3">
    <name type="scientific">Kolteria novifilia</name>
    <dbReference type="NCBI Taxonomy" id="2527975"/>
    <lineage>
        <taxon>Bacteria</taxon>
        <taxon>Pseudomonadati</taxon>
        <taxon>Planctomycetota</taxon>
        <taxon>Planctomycetia</taxon>
        <taxon>Kolteriales</taxon>
        <taxon>Kolteriaceae</taxon>
        <taxon>Kolteria</taxon>
    </lineage>
</organism>
<dbReference type="AlphaFoldDB" id="A0A518B241"/>
<name>A0A518B241_9BACT</name>
<feature type="region of interest" description="Disordered" evidence="1">
    <location>
        <begin position="637"/>
        <end position="656"/>
    </location>
</feature>
<protein>
    <submittedName>
        <fullName evidence="2">Uncharacterized protein</fullName>
    </submittedName>
</protein>
<reference evidence="2 3" key="1">
    <citation type="submission" date="2019-02" db="EMBL/GenBank/DDBJ databases">
        <title>Deep-cultivation of Planctomycetes and their phenomic and genomic characterization uncovers novel biology.</title>
        <authorList>
            <person name="Wiegand S."/>
            <person name="Jogler M."/>
            <person name="Boedeker C."/>
            <person name="Pinto D."/>
            <person name="Vollmers J."/>
            <person name="Rivas-Marin E."/>
            <person name="Kohn T."/>
            <person name="Peeters S.H."/>
            <person name="Heuer A."/>
            <person name="Rast P."/>
            <person name="Oberbeckmann S."/>
            <person name="Bunk B."/>
            <person name="Jeske O."/>
            <person name="Meyerdierks A."/>
            <person name="Storesund J.E."/>
            <person name="Kallscheuer N."/>
            <person name="Luecker S."/>
            <person name="Lage O.M."/>
            <person name="Pohl T."/>
            <person name="Merkel B.J."/>
            <person name="Hornburger P."/>
            <person name="Mueller R.-W."/>
            <person name="Bruemmer F."/>
            <person name="Labrenz M."/>
            <person name="Spormann A.M."/>
            <person name="Op den Camp H."/>
            <person name="Overmann J."/>
            <person name="Amann R."/>
            <person name="Jetten M.S.M."/>
            <person name="Mascher T."/>
            <person name="Medema M.H."/>
            <person name="Devos D.P."/>
            <person name="Kaster A.-K."/>
            <person name="Ovreas L."/>
            <person name="Rohde M."/>
            <person name="Galperin M.Y."/>
            <person name="Jogler C."/>
        </authorList>
    </citation>
    <scope>NUCLEOTIDE SEQUENCE [LARGE SCALE GENOMIC DNA]</scope>
    <source>
        <strain evidence="2 3">Pan216</strain>
    </source>
</reference>
<evidence type="ECO:0000313" key="2">
    <source>
        <dbReference type="EMBL" id="QDU61012.1"/>
    </source>
</evidence>
<gene>
    <name evidence="2" type="ORF">Pan216_18650</name>
</gene>
<dbReference type="Proteomes" id="UP000317093">
    <property type="component" value="Chromosome"/>
</dbReference>
<proteinExistence type="predicted"/>
<feature type="region of interest" description="Disordered" evidence="1">
    <location>
        <begin position="528"/>
        <end position="554"/>
    </location>
</feature>
<evidence type="ECO:0000256" key="1">
    <source>
        <dbReference type="SAM" id="MobiDB-lite"/>
    </source>
</evidence>
<keyword evidence="3" id="KW-1185">Reference proteome</keyword>